<protein>
    <submittedName>
        <fullName evidence="1">Uncharacterized protein</fullName>
    </submittedName>
</protein>
<proteinExistence type="predicted"/>
<reference evidence="1 2" key="1">
    <citation type="journal article" date="2018" name="Nat. Biotechnol.">
        <title>A standardized bacterial taxonomy based on genome phylogeny substantially revises the tree of life.</title>
        <authorList>
            <person name="Parks D.H."/>
            <person name="Chuvochina M."/>
            <person name="Waite D.W."/>
            <person name="Rinke C."/>
            <person name="Skarshewski A."/>
            <person name="Chaumeil P.A."/>
            <person name="Hugenholtz P."/>
        </authorList>
    </citation>
    <scope>NUCLEOTIDE SEQUENCE [LARGE SCALE GENOMIC DNA]</scope>
    <source>
        <strain evidence="1">UBA9375</strain>
    </source>
</reference>
<dbReference type="Proteomes" id="UP000263642">
    <property type="component" value="Unassembled WGS sequence"/>
</dbReference>
<sequence>MCLWGLTGIVYSAEDSEVETLYLKSGEYFSGESIGFEEGNILFRLPDGQVHSILLENVDR</sequence>
<name>A0A3D3R5I1_9PLAN</name>
<evidence type="ECO:0000313" key="1">
    <source>
        <dbReference type="EMBL" id="HCO23846.1"/>
    </source>
</evidence>
<dbReference type="AlphaFoldDB" id="A0A3D3R5I1"/>
<feature type="non-terminal residue" evidence="1">
    <location>
        <position position="60"/>
    </location>
</feature>
<accession>A0A3D3R5I1</accession>
<evidence type="ECO:0000313" key="2">
    <source>
        <dbReference type="Proteomes" id="UP000263642"/>
    </source>
</evidence>
<comment type="caution">
    <text evidence="1">The sequence shown here is derived from an EMBL/GenBank/DDBJ whole genome shotgun (WGS) entry which is preliminary data.</text>
</comment>
<gene>
    <name evidence="1" type="ORF">DIT97_12625</name>
</gene>
<organism evidence="1 2">
    <name type="scientific">Gimesia maris</name>
    <dbReference type="NCBI Taxonomy" id="122"/>
    <lineage>
        <taxon>Bacteria</taxon>
        <taxon>Pseudomonadati</taxon>
        <taxon>Planctomycetota</taxon>
        <taxon>Planctomycetia</taxon>
        <taxon>Planctomycetales</taxon>
        <taxon>Planctomycetaceae</taxon>
        <taxon>Gimesia</taxon>
    </lineage>
</organism>
<dbReference type="EMBL" id="DQAY01000071">
    <property type="protein sequence ID" value="HCO23846.1"/>
    <property type="molecule type" value="Genomic_DNA"/>
</dbReference>